<evidence type="ECO:0000313" key="1">
    <source>
        <dbReference type="EMBL" id="USN14575.1"/>
    </source>
</evidence>
<gene>
    <name evidence="1" type="ORF">DOMOVOI_01000</name>
</gene>
<protein>
    <submittedName>
        <fullName evidence="1">Uncharacterized protein</fullName>
    </submittedName>
</protein>
<sequence length="383" mass="42390">MSGTDLRVRAHITYSVTSYEDTGKTGTSRTVGSGFPLDSANEVAAAVFAAADTPRELYQIAVDEKVHDVTLPDDTRPDWLADASHWLALRPPGTLVTVERVGPDDRMHARLSIYEPVKSRPGLRLDTTGFEIKSTLSSVESAIGSVADTVKDSIMREISRINLPERWDDLSSETTRRGLEAFMAVQTVGKDAWRDHEIEGMVNRIAQRTGKAKVDLRRMFENAQERVMEAKRILADAVPTKAPLTAREEHYCKNRAKGCTPHDAARYAGFLNDPTSPFNTALLENSPPIQVRIAELVEKVEFQVGAAVWEVPADKAPKNGSYRLDNATQEFFAMNIGFYGMTVEAAAKQMSLPLETADGLMQMPSVEARIKFFQRCAAWGERG</sequence>
<dbReference type="EMBL" id="ON529855">
    <property type="protein sequence ID" value="USN14575.1"/>
    <property type="molecule type" value="Genomic_DNA"/>
</dbReference>
<name>A0A9E7SK54_9CAUD</name>
<reference evidence="1 2" key="1">
    <citation type="submission" date="2022-05" db="EMBL/GenBank/DDBJ databases">
        <authorList>
            <person name="Friedrich I."/>
            <person name="Poehlein A."/>
            <person name="Schneider D."/>
            <person name="Hertel R."/>
            <person name="Daniel R."/>
        </authorList>
    </citation>
    <scope>NUCLEOTIDE SEQUENCE [LARGE SCALE GENOMIC DNA]</scope>
</reference>
<keyword evidence="2" id="KW-1185">Reference proteome</keyword>
<accession>A0A9E7SK54</accession>
<evidence type="ECO:0000313" key="2">
    <source>
        <dbReference type="Proteomes" id="UP001057221"/>
    </source>
</evidence>
<dbReference type="Proteomes" id="UP001057221">
    <property type="component" value="Segment"/>
</dbReference>
<proteinExistence type="predicted"/>
<organism evidence="1 2">
    <name type="scientific">Brevundimonas phage vB_BpoS-Domovoi</name>
    <dbReference type="NCBI Taxonomy" id="2948598"/>
    <lineage>
        <taxon>Viruses</taxon>
        <taxon>Duplodnaviria</taxon>
        <taxon>Heunggongvirae</taxon>
        <taxon>Uroviricota</taxon>
        <taxon>Caudoviricetes</taxon>
        <taxon>Jeanschmidtviridae</taxon>
        <taxon>Marchewkavirus</taxon>
        <taxon>Marchewkavirus domovoi</taxon>
    </lineage>
</organism>